<dbReference type="InterPro" id="IPR036759">
    <property type="entry name" value="TPK_catalytic_sf"/>
</dbReference>
<dbReference type="InterPro" id="IPR007373">
    <property type="entry name" value="Thiamin_PyroPKinase_B1-bd"/>
</dbReference>
<gene>
    <name evidence="7" type="ORF">ACFP56_05810</name>
</gene>
<dbReference type="SUPFAM" id="SSF63862">
    <property type="entry name" value="Thiamin pyrophosphokinase, substrate-binding domain"/>
    <property type="match status" value="1"/>
</dbReference>
<evidence type="ECO:0000256" key="1">
    <source>
        <dbReference type="ARBA" id="ARBA00022679"/>
    </source>
</evidence>
<keyword evidence="3" id="KW-0418">Kinase</keyword>
<evidence type="ECO:0000256" key="2">
    <source>
        <dbReference type="ARBA" id="ARBA00022741"/>
    </source>
</evidence>
<feature type="domain" description="Thiamin pyrophosphokinase thiamin-binding" evidence="6">
    <location>
        <begin position="141"/>
        <end position="207"/>
    </location>
</feature>
<proteinExistence type="predicted"/>
<keyword evidence="4" id="KW-0067">ATP-binding</keyword>
<dbReference type="RefSeq" id="WP_379232173.1">
    <property type="nucleotide sequence ID" value="NZ_JBHSTE010000002.1"/>
</dbReference>
<dbReference type="Pfam" id="PF04265">
    <property type="entry name" value="TPK_B1_binding"/>
    <property type="match status" value="1"/>
</dbReference>
<comment type="caution">
    <text evidence="7">The sequence shown here is derived from an EMBL/GenBank/DDBJ whole genome shotgun (WGS) entry which is preliminary data.</text>
</comment>
<dbReference type="InterPro" id="IPR053149">
    <property type="entry name" value="TPK"/>
</dbReference>
<dbReference type="CDD" id="cd07995">
    <property type="entry name" value="TPK"/>
    <property type="match status" value="1"/>
</dbReference>
<keyword evidence="8" id="KW-1185">Reference proteome</keyword>
<dbReference type="SUPFAM" id="SSF63999">
    <property type="entry name" value="Thiamin pyrophosphokinase, catalytic domain"/>
    <property type="match status" value="1"/>
</dbReference>
<dbReference type="PANTHER" id="PTHR41299">
    <property type="entry name" value="THIAMINE PYROPHOSPHOKINASE"/>
    <property type="match status" value="1"/>
</dbReference>
<dbReference type="Proteomes" id="UP001596233">
    <property type="component" value="Unassembled WGS sequence"/>
</dbReference>
<dbReference type="GO" id="GO:0004788">
    <property type="term" value="F:thiamine diphosphokinase activity"/>
    <property type="evidence" value="ECO:0007669"/>
    <property type="project" value="UniProtKB-EC"/>
</dbReference>
<sequence>MKEPIITVCSGGSLGGWALPYITKANYVIGADRGAQFLVEQGFSPDLAIGDFDSVSSEQAEAIRHASKQWLGFDAIDKDYTDTQLAIMHALELQPAQIFLIGALGSRYDHALANIQLLEVALEQKISMSIIDQHNMIQLMEQKLTIEEHGFRYVSLLPYTETVTGITLQGFKYPLNLATLTKGRSIGISNELQNTKGTITIHSGKLLVIQSND</sequence>
<keyword evidence="2" id="KW-0547">Nucleotide-binding</keyword>
<name>A0ABW1V2Y0_9BACL</name>
<dbReference type="NCBIfam" id="TIGR01378">
    <property type="entry name" value="thi_PPkinase"/>
    <property type="match status" value="1"/>
</dbReference>
<evidence type="ECO:0000256" key="4">
    <source>
        <dbReference type="ARBA" id="ARBA00022840"/>
    </source>
</evidence>
<evidence type="ECO:0000256" key="3">
    <source>
        <dbReference type="ARBA" id="ARBA00022777"/>
    </source>
</evidence>
<protein>
    <recommendedName>
        <fullName evidence="5">Thiamine diphosphokinase</fullName>
        <ecNumber evidence="5">2.7.6.2</ecNumber>
    </recommendedName>
</protein>
<dbReference type="Pfam" id="PF04263">
    <property type="entry name" value="TPK_catalytic"/>
    <property type="match status" value="1"/>
</dbReference>
<organism evidence="7 8">
    <name type="scientific">Paenibacillus septentrionalis</name>
    <dbReference type="NCBI Taxonomy" id="429342"/>
    <lineage>
        <taxon>Bacteria</taxon>
        <taxon>Bacillati</taxon>
        <taxon>Bacillota</taxon>
        <taxon>Bacilli</taxon>
        <taxon>Bacillales</taxon>
        <taxon>Paenibacillaceae</taxon>
        <taxon>Paenibacillus</taxon>
    </lineage>
</organism>
<dbReference type="InterPro" id="IPR006282">
    <property type="entry name" value="Thi_PPkinase"/>
</dbReference>
<accession>A0ABW1V2Y0</accession>
<dbReference type="PANTHER" id="PTHR41299:SF1">
    <property type="entry name" value="THIAMINE PYROPHOSPHOKINASE"/>
    <property type="match status" value="1"/>
</dbReference>
<evidence type="ECO:0000313" key="7">
    <source>
        <dbReference type="EMBL" id="MFC6332132.1"/>
    </source>
</evidence>
<reference evidence="8" key="1">
    <citation type="journal article" date="2019" name="Int. J. Syst. Evol. Microbiol.">
        <title>The Global Catalogue of Microorganisms (GCM) 10K type strain sequencing project: providing services to taxonomists for standard genome sequencing and annotation.</title>
        <authorList>
            <consortium name="The Broad Institute Genomics Platform"/>
            <consortium name="The Broad Institute Genome Sequencing Center for Infectious Disease"/>
            <person name="Wu L."/>
            <person name="Ma J."/>
        </authorList>
    </citation>
    <scope>NUCLEOTIDE SEQUENCE [LARGE SCALE GENOMIC DNA]</scope>
    <source>
        <strain evidence="8">PCU 280</strain>
    </source>
</reference>
<evidence type="ECO:0000259" key="6">
    <source>
        <dbReference type="SMART" id="SM00983"/>
    </source>
</evidence>
<dbReference type="InterPro" id="IPR036371">
    <property type="entry name" value="TPK_B1-bd_sf"/>
</dbReference>
<evidence type="ECO:0000256" key="5">
    <source>
        <dbReference type="NCBIfam" id="TIGR01378"/>
    </source>
</evidence>
<evidence type="ECO:0000313" key="8">
    <source>
        <dbReference type="Proteomes" id="UP001596233"/>
    </source>
</evidence>
<dbReference type="Gene3D" id="3.40.50.10240">
    <property type="entry name" value="Thiamin pyrophosphokinase, catalytic domain"/>
    <property type="match status" value="1"/>
</dbReference>
<dbReference type="EMBL" id="JBHSTE010000002">
    <property type="protein sequence ID" value="MFC6332132.1"/>
    <property type="molecule type" value="Genomic_DNA"/>
</dbReference>
<dbReference type="SMART" id="SM00983">
    <property type="entry name" value="TPK_B1_binding"/>
    <property type="match status" value="1"/>
</dbReference>
<keyword evidence="1 7" id="KW-0808">Transferase</keyword>
<dbReference type="EC" id="2.7.6.2" evidence="5"/>
<dbReference type="InterPro" id="IPR007371">
    <property type="entry name" value="TPK_catalytic"/>
</dbReference>